<dbReference type="AlphaFoldDB" id="A0A975C220"/>
<keyword evidence="2" id="KW-1185">Reference proteome</keyword>
<accession>A0A975C220</accession>
<protein>
    <submittedName>
        <fullName evidence="1">Uncharacterized protein</fullName>
    </submittedName>
</protein>
<reference evidence="1" key="1">
    <citation type="submission" date="2020-09" db="EMBL/GenBank/DDBJ databases">
        <title>Brevundimonas sp. LVF2 isolated from a puddle in Goettingen, Germany.</title>
        <authorList>
            <person name="Friedrich I."/>
            <person name="Klassen A."/>
            <person name="Hannes N."/>
            <person name="Schneider D."/>
            <person name="Hertel R."/>
            <person name="Daniel R."/>
        </authorList>
    </citation>
    <scope>NUCLEOTIDE SEQUENCE</scope>
    <source>
        <strain evidence="1">LVF2</strain>
    </source>
</reference>
<dbReference type="RefSeq" id="WP_207868312.1">
    <property type="nucleotide sequence ID" value="NZ_CP062222.1"/>
</dbReference>
<gene>
    <name evidence="1" type="ORF">IFJ75_11485</name>
</gene>
<evidence type="ECO:0000313" key="2">
    <source>
        <dbReference type="Proteomes" id="UP000663918"/>
    </source>
</evidence>
<dbReference type="EMBL" id="CP062222">
    <property type="protein sequence ID" value="QTC89916.1"/>
    <property type="molecule type" value="Genomic_DNA"/>
</dbReference>
<organism evidence="1 2">
    <name type="scientific">Brevundimonas goettingensis</name>
    <dbReference type="NCBI Taxonomy" id="2774190"/>
    <lineage>
        <taxon>Bacteria</taxon>
        <taxon>Pseudomonadati</taxon>
        <taxon>Pseudomonadota</taxon>
        <taxon>Alphaproteobacteria</taxon>
        <taxon>Caulobacterales</taxon>
        <taxon>Caulobacteraceae</taxon>
        <taxon>Brevundimonas</taxon>
    </lineage>
</organism>
<evidence type="ECO:0000313" key="1">
    <source>
        <dbReference type="EMBL" id="QTC89916.1"/>
    </source>
</evidence>
<sequence length="158" mass="16708">MTRVSFAPPNRLARILSATDTTTVETLARNAEARVEAITPAIAIRLGPLIGELLAACRRPDAAIQADARAVRRLALSIAETAAVARRNDLVPLTIDLCDLLDGWIDCGCWRGGAVTVQAEGLALLFLDRSLAPADQARLLAGLAAMTSAVIRSVRRAA</sequence>
<name>A0A975C220_9CAUL</name>
<proteinExistence type="predicted"/>
<dbReference type="KEGG" id="bgoe:IFJ75_11485"/>
<dbReference type="Proteomes" id="UP000663918">
    <property type="component" value="Chromosome"/>
</dbReference>